<dbReference type="InterPro" id="IPR006195">
    <property type="entry name" value="aa-tRNA-synth_II"/>
</dbReference>
<evidence type="ECO:0000256" key="12">
    <source>
        <dbReference type="ARBA" id="ARBA00049515"/>
    </source>
</evidence>
<dbReference type="InterPro" id="IPR012676">
    <property type="entry name" value="TGS-like"/>
</dbReference>
<dbReference type="InterPro" id="IPR047246">
    <property type="entry name" value="ThrRS_anticodon"/>
</dbReference>
<comment type="subcellular location">
    <subcellularLocation>
        <location evidence="13">Cytoplasm</location>
    </subcellularLocation>
</comment>
<dbReference type="FunFam" id="3.30.54.20:FF:000002">
    <property type="entry name" value="Threonine--tRNA ligase"/>
    <property type="match status" value="1"/>
</dbReference>
<evidence type="ECO:0000256" key="13">
    <source>
        <dbReference type="HAMAP-Rule" id="MF_00184"/>
    </source>
</evidence>
<keyword evidence="2 13" id="KW-0963">Cytoplasm</keyword>
<dbReference type="RefSeq" id="WP_085820954.1">
    <property type="nucleotide sequence ID" value="NZ_FWFP01000001.1"/>
</dbReference>
<dbReference type="FunFam" id="3.10.20.30:FF:000005">
    <property type="entry name" value="Threonine--tRNA ligase"/>
    <property type="match status" value="1"/>
</dbReference>
<keyword evidence="10 13" id="KW-0648">Protein biosynthesis</keyword>
<dbReference type="PRINTS" id="PR01047">
    <property type="entry name" value="TRNASYNTHTHR"/>
</dbReference>
<evidence type="ECO:0000256" key="4">
    <source>
        <dbReference type="ARBA" id="ARBA00022598"/>
    </source>
</evidence>
<dbReference type="SMART" id="SM00863">
    <property type="entry name" value="tRNA_SAD"/>
    <property type="match status" value="1"/>
</dbReference>
<evidence type="ECO:0000256" key="7">
    <source>
        <dbReference type="ARBA" id="ARBA00022833"/>
    </source>
</evidence>
<dbReference type="Gene3D" id="3.10.20.30">
    <property type="match status" value="1"/>
</dbReference>
<dbReference type="PANTHER" id="PTHR11451:SF44">
    <property type="entry name" value="THREONINE--TRNA LIGASE, CHLOROPLASTIC_MITOCHONDRIAL 2"/>
    <property type="match status" value="1"/>
</dbReference>
<dbReference type="InterPro" id="IPR004154">
    <property type="entry name" value="Anticodon-bd"/>
</dbReference>
<feature type="binding site" evidence="13">
    <location>
        <position position="348"/>
    </location>
    <ligand>
        <name>Zn(2+)</name>
        <dbReference type="ChEBI" id="CHEBI:29105"/>
        <note>catalytic</note>
    </ligand>
</feature>
<keyword evidence="4 13" id="KW-0436">Ligase</keyword>
<dbReference type="Gene3D" id="3.30.54.20">
    <property type="match status" value="1"/>
</dbReference>
<dbReference type="HAMAP" id="MF_00184">
    <property type="entry name" value="Thr_tRNA_synth"/>
    <property type="match status" value="1"/>
</dbReference>
<evidence type="ECO:0000256" key="11">
    <source>
        <dbReference type="ARBA" id="ARBA00023146"/>
    </source>
</evidence>
<dbReference type="GO" id="GO:0005737">
    <property type="term" value="C:cytoplasm"/>
    <property type="evidence" value="ECO:0007669"/>
    <property type="project" value="UniProtKB-SubCell"/>
</dbReference>
<dbReference type="InterPro" id="IPR033728">
    <property type="entry name" value="ThrRS_core"/>
</dbReference>
<dbReference type="InterPro" id="IPR018163">
    <property type="entry name" value="Thr/Ala-tRNA-synth_IIc_edit"/>
</dbReference>
<keyword evidence="6 13" id="KW-0547">Nucleotide-binding</keyword>
<comment type="similarity">
    <text evidence="1 13">Belongs to the class-II aminoacyl-tRNA synthetase family.</text>
</comment>
<dbReference type="PANTHER" id="PTHR11451">
    <property type="entry name" value="THREONINE-TRNA LIGASE"/>
    <property type="match status" value="1"/>
</dbReference>
<keyword evidence="17" id="KW-1185">Reference proteome</keyword>
<dbReference type="InterPro" id="IPR004095">
    <property type="entry name" value="TGS"/>
</dbReference>
<gene>
    <name evidence="13 16" type="primary">thrS</name>
    <name evidence="16" type="ORF">RUM8411_00420</name>
</gene>
<evidence type="ECO:0000256" key="3">
    <source>
        <dbReference type="ARBA" id="ARBA00022555"/>
    </source>
</evidence>
<dbReference type="InterPro" id="IPR002320">
    <property type="entry name" value="Thr-tRNA-ligase_IIa"/>
</dbReference>
<dbReference type="GO" id="GO:0000049">
    <property type="term" value="F:tRNA binding"/>
    <property type="evidence" value="ECO:0007669"/>
    <property type="project" value="UniProtKB-KW"/>
</dbReference>
<evidence type="ECO:0000259" key="15">
    <source>
        <dbReference type="PROSITE" id="PS51880"/>
    </source>
</evidence>
<evidence type="ECO:0000313" key="17">
    <source>
        <dbReference type="Proteomes" id="UP000193778"/>
    </source>
</evidence>
<proteinExistence type="inferred from homology"/>
<dbReference type="InterPro" id="IPR045864">
    <property type="entry name" value="aa-tRNA-synth_II/BPL/LPL"/>
</dbReference>
<dbReference type="EC" id="6.1.1.3" evidence="13"/>
<dbReference type="NCBIfam" id="TIGR00418">
    <property type="entry name" value="thrS"/>
    <property type="match status" value="1"/>
</dbReference>
<dbReference type="Pfam" id="PF00587">
    <property type="entry name" value="tRNA-synt_2b"/>
    <property type="match status" value="1"/>
</dbReference>
<dbReference type="Pfam" id="PF02824">
    <property type="entry name" value="TGS"/>
    <property type="match status" value="1"/>
</dbReference>
<comment type="catalytic activity">
    <reaction evidence="12 13">
        <text>tRNA(Thr) + L-threonine + ATP = L-threonyl-tRNA(Thr) + AMP + diphosphate + H(+)</text>
        <dbReference type="Rhea" id="RHEA:24624"/>
        <dbReference type="Rhea" id="RHEA-COMP:9670"/>
        <dbReference type="Rhea" id="RHEA-COMP:9704"/>
        <dbReference type="ChEBI" id="CHEBI:15378"/>
        <dbReference type="ChEBI" id="CHEBI:30616"/>
        <dbReference type="ChEBI" id="CHEBI:33019"/>
        <dbReference type="ChEBI" id="CHEBI:57926"/>
        <dbReference type="ChEBI" id="CHEBI:78442"/>
        <dbReference type="ChEBI" id="CHEBI:78534"/>
        <dbReference type="ChEBI" id="CHEBI:456215"/>
        <dbReference type="EC" id="6.1.1.3"/>
    </reaction>
</comment>
<dbReference type="GO" id="GO:0005524">
    <property type="term" value="F:ATP binding"/>
    <property type="evidence" value="ECO:0007669"/>
    <property type="project" value="UniProtKB-UniRule"/>
</dbReference>
<organism evidence="16 17">
    <name type="scientific">Ruegeria meonggei</name>
    <dbReference type="NCBI Taxonomy" id="1446476"/>
    <lineage>
        <taxon>Bacteria</taxon>
        <taxon>Pseudomonadati</taxon>
        <taxon>Pseudomonadota</taxon>
        <taxon>Alphaproteobacteria</taxon>
        <taxon>Rhodobacterales</taxon>
        <taxon>Roseobacteraceae</taxon>
        <taxon>Ruegeria</taxon>
    </lineage>
</organism>
<evidence type="ECO:0000259" key="14">
    <source>
        <dbReference type="PROSITE" id="PS50862"/>
    </source>
</evidence>
<keyword evidence="3 13" id="KW-0820">tRNA-binding</keyword>
<dbReference type="InterPro" id="IPR012947">
    <property type="entry name" value="tRNA_SAD"/>
</dbReference>
<feature type="binding site" evidence="13">
    <location>
        <position position="399"/>
    </location>
    <ligand>
        <name>Zn(2+)</name>
        <dbReference type="ChEBI" id="CHEBI:29105"/>
        <note>catalytic</note>
    </ligand>
</feature>
<comment type="subunit">
    <text evidence="13">Homodimer.</text>
</comment>
<feature type="domain" description="TGS" evidence="15">
    <location>
        <begin position="4"/>
        <end position="67"/>
    </location>
</feature>
<dbReference type="Proteomes" id="UP000193778">
    <property type="component" value="Unassembled WGS sequence"/>
</dbReference>
<dbReference type="Gene3D" id="3.40.50.800">
    <property type="entry name" value="Anticodon-binding domain"/>
    <property type="match status" value="1"/>
</dbReference>
<feature type="domain" description="Aminoacyl-transfer RNA synthetases class-II family profile" evidence="14">
    <location>
        <begin position="251"/>
        <end position="548"/>
    </location>
</feature>
<dbReference type="Pfam" id="PF03129">
    <property type="entry name" value="HGTP_anticodon"/>
    <property type="match status" value="1"/>
</dbReference>
<evidence type="ECO:0000256" key="9">
    <source>
        <dbReference type="ARBA" id="ARBA00022884"/>
    </source>
</evidence>
<dbReference type="OrthoDB" id="9802304at2"/>
<dbReference type="EMBL" id="FWFP01000001">
    <property type="protein sequence ID" value="SLN15337.1"/>
    <property type="molecule type" value="Genomic_DNA"/>
</dbReference>
<evidence type="ECO:0000256" key="10">
    <source>
        <dbReference type="ARBA" id="ARBA00022917"/>
    </source>
</evidence>
<dbReference type="Gene3D" id="3.30.980.10">
    <property type="entry name" value="Threonyl-trna Synthetase, Chain A, domain 2"/>
    <property type="match status" value="1"/>
</dbReference>
<name>A0A1X6YA97_9RHOB</name>
<evidence type="ECO:0000256" key="5">
    <source>
        <dbReference type="ARBA" id="ARBA00022723"/>
    </source>
</evidence>
<dbReference type="FunFam" id="3.40.50.800:FF:000001">
    <property type="entry name" value="Threonine--tRNA ligase"/>
    <property type="match status" value="1"/>
</dbReference>
<dbReference type="SUPFAM" id="SSF81271">
    <property type="entry name" value="TGS-like"/>
    <property type="match status" value="1"/>
</dbReference>
<comment type="cofactor">
    <cofactor evidence="13">
        <name>Zn(2+)</name>
        <dbReference type="ChEBI" id="CHEBI:29105"/>
    </cofactor>
    <text evidence="13">Binds 1 zinc ion per subunit.</text>
</comment>
<sequence>MALDSKSVSLTFPDGNARSFDAGVTPAQVAADISTSLAKKAISATVNGQHWDLQWPIEADAQIAIHTMKDEVQANELIRHDLAHIMARAVQEIWPDTKVTIGPVIENGWYYDFDRAEPFTPEDLGAIEKKMKEIINKRDAVTTEVWDRQRAIDFYTENNEPYKVELIDAIPGDEPLRMYWHGDWQDLCRGPHLQHTGQVPGDAFKLMSIAGAYWRGDSDRAMLQRIYGVAFTGKEKLKAHLHMLEEAAKRDHRKLGREMNLFHMQEEAPGQIFWHPNGWTIYTELQDYMRRKQKVGGYVEVNTPQVVNRNLWEKSGHWEKYQENMFIVEVDEDNAREKAVNALKPMNCPCHVEIFKHGLKSYRDLPLRMAEFGSCARYEPSGALHGIMRVRGFAQDDGHIFAEESQIGSECARFITFLTDIYADLGFDSFSVKFSDRPETRAGSDEVWDKAEDALLQATRAAGVEPEMNPGEGAFYGPKLEFVLTDAIGRDWQCGTFQVDFVLPERLDATYIGADGNKHRPVMLHRATLGSFERFIGILIEEHAGKLPFWLAPRQVVVASITSEADDYVMEVVETLRAAGVRVEADIRNEKINYKVREHSVGKVPVILAVGHREVDERTVSVRRLGEKQTQVQPLEVVTNELSQAATPPDLL</sequence>
<dbReference type="CDD" id="cd00771">
    <property type="entry name" value="ThrRS_core"/>
    <property type="match status" value="1"/>
</dbReference>
<keyword evidence="8 13" id="KW-0067">ATP-binding</keyword>
<dbReference type="FunFam" id="3.30.930.10:FF:000002">
    <property type="entry name" value="Threonine--tRNA ligase"/>
    <property type="match status" value="1"/>
</dbReference>
<dbReference type="SUPFAM" id="SSF55186">
    <property type="entry name" value="ThrRS/AlaRS common domain"/>
    <property type="match status" value="1"/>
</dbReference>
<evidence type="ECO:0000256" key="1">
    <source>
        <dbReference type="ARBA" id="ARBA00008226"/>
    </source>
</evidence>
<keyword evidence="7 13" id="KW-0862">Zinc</keyword>
<dbReference type="SUPFAM" id="SSF52954">
    <property type="entry name" value="Class II aaRS ABD-related"/>
    <property type="match status" value="1"/>
</dbReference>
<protein>
    <recommendedName>
        <fullName evidence="13">Threonine--tRNA ligase</fullName>
        <ecNumber evidence="13">6.1.1.3</ecNumber>
    </recommendedName>
    <alternativeName>
        <fullName evidence="13">Threonyl-tRNA synthetase</fullName>
        <shortName evidence="13">ThrRS</shortName>
    </alternativeName>
</protein>
<comment type="caution">
    <text evidence="13">Lacks conserved residue(s) required for the propagation of feature annotation.</text>
</comment>
<dbReference type="CDD" id="cd01667">
    <property type="entry name" value="TGS_ThrRS"/>
    <property type="match status" value="1"/>
</dbReference>
<reference evidence="17" key="1">
    <citation type="submission" date="2017-03" db="EMBL/GenBank/DDBJ databases">
        <authorList>
            <person name="Rodrigo-Torres L."/>
            <person name="Arahal R.D."/>
            <person name="Lucena T."/>
        </authorList>
    </citation>
    <scope>NUCLEOTIDE SEQUENCE [LARGE SCALE GENOMIC DNA]</scope>
    <source>
        <strain evidence="17">CECT 8411</strain>
    </source>
</reference>
<dbReference type="GO" id="GO:0046872">
    <property type="term" value="F:metal ion binding"/>
    <property type="evidence" value="ECO:0007669"/>
    <property type="project" value="UniProtKB-KW"/>
</dbReference>
<dbReference type="PROSITE" id="PS50862">
    <property type="entry name" value="AA_TRNA_LIGASE_II"/>
    <property type="match status" value="1"/>
</dbReference>
<dbReference type="GO" id="GO:0006435">
    <property type="term" value="P:threonyl-tRNA aminoacylation"/>
    <property type="evidence" value="ECO:0007669"/>
    <property type="project" value="UniProtKB-UniRule"/>
</dbReference>
<evidence type="ECO:0000313" key="16">
    <source>
        <dbReference type="EMBL" id="SLN15337.1"/>
    </source>
</evidence>
<evidence type="ECO:0000256" key="6">
    <source>
        <dbReference type="ARBA" id="ARBA00022741"/>
    </source>
</evidence>
<evidence type="ECO:0000256" key="8">
    <source>
        <dbReference type="ARBA" id="ARBA00022840"/>
    </source>
</evidence>
<evidence type="ECO:0000256" key="2">
    <source>
        <dbReference type="ARBA" id="ARBA00022490"/>
    </source>
</evidence>
<dbReference type="Gene3D" id="3.30.930.10">
    <property type="entry name" value="Bira Bifunctional Protein, Domain 2"/>
    <property type="match status" value="1"/>
</dbReference>
<keyword evidence="5 13" id="KW-0479">Metal-binding</keyword>
<dbReference type="SUPFAM" id="SSF55681">
    <property type="entry name" value="Class II aaRS and biotin synthetases"/>
    <property type="match status" value="1"/>
</dbReference>
<dbReference type="InterPro" id="IPR002314">
    <property type="entry name" value="aa-tRNA-synt_IIb"/>
</dbReference>
<keyword evidence="11 13" id="KW-0030">Aminoacyl-tRNA synthetase</keyword>
<accession>A0A1X6YA97</accession>
<dbReference type="InterPro" id="IPR012675">
    <property type="entry name" value="Beta-grasp_dom_sf"/>
</dbReference>
<dbReference type="GO" id="GO:0004829">
    <property type="term" value="F:threonine-tRNA ligase activity"/>
    <property type="evidence" value="ECO:0007669"/>
    <property type="project" value="UniProtKB-UniRule"/>
</dbReference>
<feature type="binding site" evidence="13">
    <location>
        <position position="525"/>
    </location>
    <ligand>
        <name>Zn(2+)</name>
        <dbReference type="ChEBI" id="CHEBI:29105"/>
        <note>catalytic</note>
    </ligand>
</feature>
<dbReference type="AlphaFoldDB" id="A0A1X6YA97"/>
<dbReference type="InterPro" id="IPR036621">
    <property type="entry name" value="Anticodon-bd_dom_sf"/>
</dbReference>
<dbReference type="CDD" id="cd00860">
    <property type="entry name" value="ThrRS_anticodon"/>
    <property type="match status" value="1"/>
</dbReference>
<dbReference type="Pfam" id="PF07973">
    <property type="entry name" value="tRNA_SAD"/>
    <property type="match status" value="1"/>
</dbReference>
<keyword evidence="9 13" id="KW-0694">RNA-binding</keyword>
<dbReference type="PROSITE" id="PS51880">
    <property type="entry name" value="TGS"/>
    <property type="match status" value="1"/>
</dbReference>